<evidence type="ECO:0000313" key="3">
    <source>
        <dbReference type="Proteomes" id="UP001338582"/>
    </source>
</evidence>
<dbReference type="Gene3D" id="3.40.50.12360">
    <property type="match status" value="1"/>
</dbReference>
<sequence>MDLFSILDGTPEPPIVDLHLDIDNISGEYDLATPMFDFQKELTDQIVSLHYPDILKYCETNDTTELIIKSLEICVENCMLVASHPYLLIKHYMPKNFNVRDLPAKLAETSGKFSVLRNVINVILLNLMLPLAKNVGIIMRNDQKTLDLTEALLLGTHGQKQIYRYVGNSVKRESNKSGRTSARDSRITNLHLLPSDGEITRFSSELPGVKFDILIALDGTVDTKGDFVSRLKVQGCRGNDAAVILKLIPMFSIEHCLEHYSSEKNTASFLYKLISSIVCLRDQVGNLLPDLVPIYNHNLTYLSHTFFDHVFRRELRSFPKWPLPELPNISSFSATDVERSLLTEVVYHYTPYDSNELLGDTAYKTKKSYYESKRLQLDYVTNPLKHNYASLSGIHNHHLSTLKSAKDPYIMTHMLLLKLNAGYSDLSLIKEEFDSYINFNTAEKQRSFGRRLDEIKRALTSIIEDCDHAEQRLLVTQKKISKKGEENEVLSKNISDLNKQLTSFVEDKKFESGSAKEKFANQQLRIWELQNDIKALVAKTKSKEEEKSYMETELASCKDSIEKSKAQIHTATEECKVLKNKINEASEMEESEAREFKKLRALKLSEIESARTTNDNLKSNFASTLKFLRETSHIKKRKGRGLTPSGR</sequence>
<feature type="coiled-coil region" evidence="1">
    <location>
        <begin position="526"/>
        <end position="588"/>
    </location>
</feature>
<dbReference type="Proteomes" id="UP001338582">
    <property type="component" value="Chromosome 2"/>
</dbReference>
<reference evidence="2 3" key="1">
    <citation type="submission" date="2023-10" db="EMBL/GenBank/DDBJ databases">
        <title>Draft Genome Sequence of Candida saopaulonensis from a very Premature Infant with Sepsis.</title>
        <authorList>
            <person name="Ning Y."/>
            <person name="Dai R."/>
            <person name="Xiao M."/>
            <person name="Xu Y."/>
            <person name="Yan Q."/>
            <person name="Zhang L."/>
        </authorList>
    </citation>
    <scope>NUCLEOTIDE SEQUENCE [LARGE SCALE GENOMIC DNA]</scope>
    <source>
        <strain evidence="2 3">19XY460</strain>
    </source>
</reference>
<dbReference type="GeneID" id="88172845"/>
<keyword evidence="3" id="KW-1185">Reference proteome</keyword>
<evidence type="ECO:0000313" key="2">
    <source>
        <dbReference type="EMBL" id="WPK24506.1"/>
    </source>
</evidence>
<dbReference type="InterPro" id="IPR026216">
    <property type="entry name" value="HDA3"/>
</dbReference>
<dbReference type="InterPro" id="IPR021006">
    <property type="entry name" value="Hda2/3"/>
</dbReference>
<evidence type="ECO:0008006" key="4">
    <source>
        <dbReference type="Google" id="ProtNLM"/>
    </source>
</evidence>
<dbReference type="GO" id="GO:0070823">
    <property type="term" value="C:HDA1 complex"/>
    <property type="evidence" value="ECO:0007669"/>
    <property type="project" value="InterPro"/>
</dbReference>
<accession>A0AAX4H7D9</accession>
<dbReference type="EMBL" id="CP138895">
    <property type="protein sequence ID" value="WPK24506.1"/>
    <property type="molecule type" value="Genomic_DNA"/>
</dbReference>
<organism evidence="2 3">
    <name type="scientific">Australozyma saopauloensis</name>
    <dbReference type="NCBI Taxonomy" id="291208"/>
    <lineage>
        <taxon>Eukaryota</taxon>
        <taxon>Fungi</taxon>
        <taxon>Dikarya</taxon>
        <taxon>Ascomycota</taxon>
        <taxon>Saccharomycotina</taxon>
        <taxon>Pichiomycetes</taxon>
        <taxon>Metschnikowiaceae</taxon>
        <taxon>Australozyma</taxon>
    </lineage>
</organism>
<gene>
    <name evidence="2" type="ORF">PUMCH_001780</name>
</gene>
<protein>
    <recommendedName>
        <fullName evidence="4">HDA1 complex subunit 2</fullName>
    </recommendedName>
</protein>
<name>A0AAX4H7D9_9ASCO</name>
<dbReference type="InterPro" id="IPR038609">
    <property type="entry name" value="HDA1_su2/3_sf"/>
</dbReference>
<evidence type="ECO:0000256" key="1">
    <source>
        <dbReference type="SAM" id="Coils"/>
    </source>
</evidence>
<dbReference type="AlphaFoldDB" id="A0AAX4H7D9"/>
<feature type="coiled-coil region" evidence="1">
    <location>
        <begin position="452"/>
        <end position="500"/>
    </location>
</feature>
<proteinExistence type="predicted"/>
<keyword evidence="1" id="KW-0175">Coiled coil</keyword>
<dbReference type="PRINTS" id="PR02093">
    <property type="entry name" value="HDA1SUBUNIT3"/>
</dbReference>
<dbReference type="KEGG" id="asau:88172845"/>
<dbReference type="Pfam" id="PF11496">
    <property type="entry name" value="HDA2-3"/>
    <property type="match status" value="1"/>
</dbReference>
<dbReference type="RefSeq" id="XP_062876889.1">
    <property type="nucleotide sequence ID" value="XM_063020819.1"/>
</dbReference>